<reference evidence="2" key="1">
    <citation type="journal article" date="2022" name="G3 (Bethesda)">
        <title>Unveiling the complete genome sequence of Alicyclobacillus acidoterrestris DSM 3922T, a taint-producing strain.</title>
        <authorList>
            <person name="Leonardo I.C."/>
            <person name="Barreto Crespo M.T."/>
            <person name="Gaspar F.B."/>
        </authorList>
    </citation>
    <scope>NUCLEOTIDE SEQUENCE [LARGE SCALE GENOMIC DNA]</scope>
    <source>
        <strain evidence="2">DSM 3922</strain>
    </source>
</reference>
<dbReference type="Proteomes" id="UP000829401">
    <property type="component" value="Chromosome"/>
</dbReference>
<accession>T0CPM8</accession>
<dbReference type="RefSeq" id="WP_021298556.1">
    <property type="nucleotide sequence ID" value="NZ_AURB01000194.1"/>
</dbReference>
<dbReference type="KEGG" id="aaco:K1I37_13750"/>
<organism evidence="1 2">
    <name type="scientific">Alicyclobacillus acidoterrestris (strain ATCC 49025 / DSM 3922 / CIP 106132 / NCIMB 13137 / GD3B)</name>
    <dbReference type="NCBI Taxonomy" id="1356854"/>
    <lineage>
        <taxon>Bacteria</taxon>
        <taxon>Bacillati</taxon>
        <taxon>Bacillota</taxon>
        <taxon>Bacilli</taxon>
        <taxon>Bacillales</taxon>
        <taxon>Alicyclobacillaceae</taxon>
        <taxon>Alicyclobacillus</taxon>
    </lineage>
</organism>
<gene>
    <name evidence="1" type="ORF">K1I37_13750</name>
</gene>
<evidence type="ECO:0000313" key="1">
    <source>
        <dbReference type="EMBL" id="UNO47748.1"/>
    </source>
</evidence>
<protein>
    <submittedName>
        <fullName evidence="1">Uncharacterized protein</fullName>
    </submittedName>
</protein>
<accession>A0A9E6ZG62</accession>
<keyword evidence="2" id="KW-1185">Reference proteome</keyword>
<evidence type="ECO:0000313" key="2">
    <source>
        <dbReference type="Proteomes" id="UP000829401"/>
    </source>
</evidence>
<dbReference type="OrthoDB" id="9967831at2"/>
<proteinExistence type="predicted"/>
<name>T0CPM8_ALIAG</name>
<sequence length="133" mass="15107">MQPTATYSEQYANCRIDGQIPAGGWNGFKMQFTIHEGIRSGEDEANSDSVKTIFLTLTNIAAVYLTMRDSSTEPYDWLWQRGCRLIEEALSESAPGNSLEERDYYILLDDVKHWSNVKLRQLSPSPRPSARMA</sequence>
<dbReference type="AlphaFoldDB" id="T0CPM8"/>
<dbReference type="EMBL" id="CP080467">
    <property type="protein sequence ID" value="UNO47748.1"/>
    <property type="molecule type" value="Genomic_DNA"/>
</dbReference>